<feature type="non-terminal residue" evidence="1">
    <location>
        <position position="68"/>
    </location>
</feature>
<reference evidence="1" key="1">
    <citation type="submission" date="2021-06" db="EMBL/GenBank/DDBJ databases">
        <authorList>
            <person name="Kallberg Y."/>
            <person name="Tangrot J."/>
            <person name="Rosling A."/>
        </authorList>
    </citation>
    <scope>NUCLEOTIDE SEQUENCE</scope>
    <source>
        <strain evidence="1">IL203A</strain>
    </source>
</reference>
<accession>A0ACA9R559</accession>
<dbReference type="Proteomes" id="UP000789702">
    <property type="component" value="Unassembled WGS sequence"/>
</dbReference>
<evidence type="ECO:0000313" key="2">
    <source>
        <dbReference type="Proteomes" id="UP000789702"/>
    </source>
</evidence>
<evidence type="ECO:0000313" key="1">
    <source>
        <dbReference type="EMBL" id="CAG8776767.1"/>
    </source>
</evidence>
<keyword evidence="2" id="KW-1185">Reference proteome</keyword>
<protein>
    <submittedName>
        <fullName evidence="1">10200_t:CDS:1</fullName>
    </submittedName>
</protein>
<proteinExistence type="predicted"/>
<organism evidence="1 2">
    <name type="scientific">Dentiscutata heterogama</name>
    <dbReference type="NCBI Taxonomy" id="1316150"/>
    <lineage>
        <taxon>Eukaryota</taxon>
        <taxon>Fungi</taxon>
        <taxon>Fungi incertae sedis</taxon>
        <taxon>Mucoromycota</taxon>
        <taxon>Glomeromycotina</taxon>
        <taxon>Glomeromycetes</taxon>
        <taxon>Diversisporales</taxon>
        <taxon>Gigasporaceae</taxon>
        <taxon>Dentiscutata</taxon>
    </lineage>
</organism>
<sequence>MAEDDIDWYFGSLASIPKNDSVALTASSKNSYLDVQTQESKNGKNAHKVDDANEFVRNDTDTFSTLAD</sequence>
<gene>
    <name evidence="1" type="ORF">DHETER_LOCUS16164</name>
</gene>
<dbReference type="EMBL" id="CAJVPU010060313">
    <property type="protein sequence ID" value="CAG8776767.1"/>
    <property type="molecule type" value="Genomic_DNA"/>
</dbReference>
<name>A0ACA9R559_9GLOM</name>
<comment type="caution">
    <text evidence="1">The sequence shown here is derived from an EMBL/GenBank/DDBJ whole genome shotgun (WGS) entry which is preliminary data.</text>
</comment>